<feature type="transmembrane region" description="Helical" evidence="7">
    <location>
        <begin position="6"/>
        <end position="27"/>
    </location>
</feature>
<feature type="transmembrane region" description="Helical" evidence="7">
    <location>
        <begin position="123"/>
        <end position="140"/>
    </location>
</feature>
<protein>
    <submittedName>
        <fullName evidence="8">Flagellar biosynthetic protein FliR</fullName>
    </submittedName>
</protein>
<organism evidence="8 9">
    <name type="scientific">Sphingorhabdus arenilitoris</name>
    <dbReference type="NCBI Taxonomy" id="1490041"/>
    <lineage>
        <taxon>Bacteria</taxon>
        <taxon>Pseudomonadati</taxon>
        <taxon>Pseudomonadota</taxon>
        <taxon>Alphaproteobacteria</taxon>
        <taxon>Sphingomonadales</taxon>
        <taxon>Sphingomonadaceae</taxon>
        <taxon>Sphingorhabdus</taxon>
    </lineage>
</organism>
<dbReference type="Pfam" id="PF01311">
    <property type="entry name" value="Bac_export_1"/>
    <property type="match status" value="1"/>
</dbReference>
<comment type="similarity">
    <text evidence="2">Belongs to the FliR/MopE/SpaR family.</text>
</comment>
<comment type="subcellular location">
    <subcellularLocation>
        <location evidence="1">Cell membrane</location>
        <topology evidence="1">Multi-pass membrane protein</topology>
    </subcellularLocation>
</comment>
<feature type="transmembrane region" description="Helical" evidence="7">
    <location>
        <begin position="146"/>
        <end position="164"/>
    </location>
</feature>
<evidence type="ECO:0000256" key="4">
    <source>
        <dbReference type="ARBA" id="ARBA00022692"/>
    </source>
</evidence>
<dbReference type="RefSeq" id="WP_381420656.1">
    <property type="nucleotide sequence ID" value="NZ_JBHSDH010000007.1"/>
</dbReference>
<keyword evidence="8" id="KW-0966">Cell projection</keyword>
<keyword evidence="4 7" id="KW-0812">Transmembrane</keyword>
<dbReference type="PANTHER" id="PTHR30065:SF1">
    <property type="entry name" value="SURFACE PRESENTATION OF ANTIGENS PROTEIN SPAR"/>
    <property type="match status" value="1"/>
</dbReference>
<evidence type="ECO:0000313" key="8">
    <source>
        <dbReference type="EMBL" id="MFC4291055.1"/>
    </source>
</evidence>
<dbReference type="PRINTS" id="PR00953">
    <property type="entry name" value="TYPE3IMRPROT"/>
</dbReference>
<feature type="transmembrane region" description="Helical" evidence="7">
    <location>
        <begin position="78"/>
        <end position="98"/>
    </location>
</feature>
<keyword evidence="8" id="KW-0969">Cilium</keyword>
<evidence type="ECO:0000256" key="5">
    <source>
        <dbReference type="ARBA" id="ARBA00022989"/>
    </source>
</evidence>
<evidence type="ECO:0000256" key="1">
    <source>
        <dbReference type="ARBA" id="ARBA00004651"/>
    </source>
</evidence>
<gene>
    <name evidence="8" type="ORF">ACFOWX_01360</name>
</gene>
<proteinExistence type="inferred from homology"/>
<dbReference type="PANTHER" id="PTHR30065">
    <property type="entry name" value="FLAGELLAR BIOSYNTHETIC PROTEIN FLIR"/>
    <property type="match status" value="1"/>
</dbReference>
<keyword evidence="5 7" id="KW-1133">Transmembrane helix</keyword>
<sequence>MEAAGLLENYIVACLLLSLRFLPLFLFAPPFSLMRIPRMATVIITFGFAAAMVGANPQLTQLEELSRSWIVISAAKEIFFGFIPVIVLQIMFGSLYMVGRTIDIQAGFGLALLIDPTSRGQRPLFGTIFAYGAAAIFFAVNGHHDLLRFFALSIDLVPLGSGTLGSSITPLLNYIFICFFLALGIGGAVIFALFITDLLVAMLSRTVPQMNALLLGIQVKAILVLFVTPISLGLSGAVFLRLISNAIGVMPKLM</sequence>
<evidence type="ECO:0000256" key="6">
    <source>
        <dbReference type="ARBA" id="ARBA00023136"/>
    </source>
</evidence>
<keyword evidence="8" id="KW-0282">Flagellum</keyword>
<feature type="transmembrane region" description="Helical" evidence="7">
    <location>
        <begin position="171"/>
        <end position="201"/>
    </location>
</feature>
<evidence type="ECO:0000256" key="2">
    <source>
        <dbReference type="ARBA" id="ARBA00009772"/>
    </source>
</evidence>
<feature type="transmembrane region" description="Helical" evidence="7">
    <location>
        <begin position="39"/>
        <end position="58"/>
    </location>
</feature>
<evidence type="ECO:0000256" key="7">
    <source>
        <dbReference type="SAM" id="Phobius"/>
    </source>
</evidence>
<reference evidence="9" key="1">
    <citation type="journal article" date="2019" name="Int. J. Syst. Evol. Microbiol.">
        <title>The Global Catalogue of Microorganisms (GCM) 10K type strain sequencing project: providing services to taxonomists for standard genome sequencing and annotation.</title>
        <authorList>
            <consortium name="The Broad Institute Genomics Platform"/>
            <consortium name="The Broad Institute Genome Sequencing Center for Infectious Disease"/>
            <person name="Wu L."/>
            <person name="Ma J."/>
        </authorList>
    </citation>
    <scope>NUCLEOTIDE SEQUENCE [LARGE SCALE GENOMIC DNA]</scope>
    <source>
        <strain evidence="9">CECT 8531</strain>
    </source>
</reference>
<name>A0ABV8RF44_9SPHN</name>
<keyword evidence="9" id="KW-1185">Reference proteome</keyword>
<comment type="caution">
    <text evidence="8">The sequence shown here is derived from an EMBL/GenBank/DDBJ whole genome shotgun (WGS) entry which is preliminary data.</text>
</comment>
<accession>A0ABV8RF44</accession>
<dbReference type="Proteomes" id="UP001595887">
    <property type="component" value="Unassembled WGS sequence"/>
</dbReference>
<feature type="transmembrane region" description="Helical" evidence="7">
    <location>
        <begin position="221"/>
        <end position="244"/>
    </location>
</feature>
<dbReference type="InterPro" id="IPR002010">
    <property type="entry name" value="T3SS_IM_R"/>
</dbReference>
<dbReference type="EMBL" id="JBHSDH010000007">
    <property type="protein sequence ID" value="MFC4291055.1"/>
    <property type="molecule type" value="Genomic_DNA"/>
</dbReference>
<evidence type="ECO:0000256" key="3">
    <source>
        <dbReference type="ARBA" id="ARBA00022475"/>
    </source>
</evidence>
<evidence type="ECO:0000313" key="9">
    <source>
        <dbReference type="Proteomes" id="UP001595887"/>
    </source>
</evidence>
<keyword evidence="3" id="KW-1003">Cell membrane</keyword>
<keyword evidence="6 7" id="KW-0472">Membrane</keyword>